<dbReference type="PANTHER" id="PTHR15710:SF217">
    <property type="entry name" value="E3 UBIQUITIN-PROTEIN LIGASE RDUF2"/>
    <property type="match status" value="1"/>
</dbReference>
<keyword evidence="12" id="KW-1185">Reference proteome</keyword>
<dbReference type="InterPro" id="IPR001841">
    <property type="entry name" value="Znf_RING"/>
</dbReference>
<dbReference type="Gene3D" id="3.30.40.10">
    <property type="entry name" value="Zinc/RING finger domain, C3HC4 (zinc finger)"/>
    <property type="match status" value="1"/>
</dbReference>
<dbReference type="GO" id="GO:0016567">
    <property type="term" value="P:protein ubiquitination"/>
    <property type="evidence" value="ECO:0007669"/>
    <property type="project" value="TreeGrafter"/>
</dbReference>
<dbReference type="EC" id="2.3.2.27" evidence="2"/>
<dbReference type="PROSITE" id="PS50089">
    <property type="entry name" value="ZF_RING_2"/>
    <property type="match status" value="1"/>
</dbReference>
<evidence type="ECO:0000256" key="7">
    <source>
        <dbReference type="ARBA" id="ARBA00022833"/>
    </source>
</evidence>
<dbReference type="SMART" id="SM00184">
    <property type="entry name" value="RING"/>
    <property type="match status" value="1"/>
</dbReference>
<organism evidence="11 12">
    <name type="scientific">Spirodela intermedia</name>
    <name type="common">Intermediate duckweed</name>
    <dbReference type="NCBI Taxonomy" id="51605"/>
    <lineage>
        <taxon>Eukaryota</taxon>
        <taxon>Viridiplantae</taxon>
        <taxon>Streptophyta</taxon>
        <taxon>Embryophyta</taxon>
        <taxon>Tracheophyta</taxon>
        <taxon>Spermatophyta</taxon>
        <taxon>Magnoliopsida</taxon>
        <taxon>Liliopsida</taxon>
        <taxon>Araceae</taxon>
        <taxon>Lemnoideae</taxon>
        <taxon>Spirodela</taxon>
    </lineage>
</organism>
<gene>
    <name evidence="11" type="ORF">SI8410_18021306</name>
</gene>
<feature type="region of interest" description="Disordered" evidence="9">
    <location>
        <begin position="204"/>
        <end position="233"/>
    </location>
</feature>
<feature type="compositionally biased region" description="Basic and acidic residues" evidence="9">
    <location>
        <begin position="214"/>
        <end position="226"/>
    </location>
</feature>
<evidence type="ECO:0000256" key="4">
    <source>
        <dbReference type="ARBA" id="ARBA00022723"/>
    </source>
</evidence>
<comment type="catalytic activity">
    <reaction evidence="1">
        <text>S-ubiquitinyl-[E2 ubiquitin-conjugating enzyme]-L-cysteine + [acceptor protein]-L-lysine = [E2 ubiquitin-conjugating enzyme]-L-cysteine + N(6)-ubiquitinyl-[acceptor protein]-L-lysine.</text>
        <dbReference type="EC" id="2.3.2.27"/>
    </reaction>
</comment>
<keyword evidence="6" id="KW-0833">Ubl conjugation pathway</keyword>
<accession>A0A7I8LMY7</accession>
<keyword evidence="3" id="KW-0808">Transferase</keyword>
<dbReference type="InterPro" id="IPR013083">
    <property type="entry name" value="Znf_RING/FYVE/PHD"/>
</dbReference>
<dbReference type="OrthoDB" id="8062037at2759"/>
<dbReference type="Proteomes" id="UP000663760">
    <property type="component" value="Chromosome 18"/>
</dbReference>
<evidence type="ECO:0000313" key="12">
    <source>
        <dbReference type="Proteomes" id="UP000663760"/>
    </source>
</evidence>
<dbReference type="InterPro" id="IPR039525">
    <property type="entry name" value="RNF126-like_zinc-ribbon"/>
</dbReference>
<dbReference type="GO" id="GO:0005737">
    <property type="term" value="C:cytoplasm"/>
    <property type="evidence" value="ECO:0007669"/>
    <property type="project" value="TreeGrafter"/>
</dbReference>
<sequence>MSAAEGTGGPGGGGGFGAYQQYYCHECERPVLQPRPPPLSDVACPLCYSGFLEEHEPGDPYPESDPFWPQTGREILIWFRILVNRLGPRAPAISRLREVFHRRDSGDWVAPPAARSAVEALPDVEVAAAAPCAICKETLEAGDTAKEMPCGHAYHAGCLLPWLDLHNTCPTCRYELPTDDRDDDFFNEILRRMDPAYRRHLRRDEDTNYYPARNQEDSGQEIRQEENNDGAPE</sequence>
<dbReference type="GO" id="GO:0061630">
    <property type="term" value="F:ubiquitin protein ligase activity"/>
    <property type="evidence" value="ECO:0007669"/>
    <property type="project" value="UniProtKB-EC"/>
</dbReference>
<dbReference type="Pfam" id="PF13639">
    <property type="entry name" value="zf-RING_2"/>
    <property type="match status" value="1"/>
</dbReference>
<dbReference type="EMBL" id="LR746281">
    <property type="protein sequence ID" value="CAA7410628.1"/>
    <property type="molecule type" value="Genomic_DNA"/>
</dbReference>
<keyword evidence="4" id="KW-0479">Metal-binding</keyword>
<evidence type="ECO:0000256" key="5">
    <source>
        <dbReference type="ARBA" id="ARBA00022771"/>
    </source>
</evidence>
<evidence type="ECO:0000256" key="1">
    <source>
        <dbReference type="ARBA" id="ARBA00000900"/>
    </source>
</evidence>
<dbReference type="Pfam" id="PF14369">
    <property type="entry name" value="Zn_ribbon_19"/>
    <property type="match status" value="1"/>
</dbReference>
<feature type="domain" description="RING-type" evidence="10">
    <location>
        <begin position="132"/>
        <end position="173"/>
    </location>
</feature>
<keyword evidence="7" id="KW-0862">Zinc</keyword>
<dbReference type="GO" id="GO:0008270">
    <property type="term" value="F:zinc ion binding"/>
    <property type="evidence" value="ECO:0007669"/>
    <property type="project" value="UniProtKB-KW"/>
</dbReference>
<evidence type="ECO:0000256" key="9">
    <source>
        <dbReference type="SAM" id="MobiDB-lite"/>
    </source>
</evidence>
<evidence type="ECO:0000313" key="11">
    <source>
        <dbReference type="EMBL" id="CAA7410628.1"/>
    </source>
</evidence>
<evidence type="ECO:0000259" key="10">
    <source>
        <dbReference type="PROSITE" id="PS50089"/>
    </source>
</evidence>
<evidence type="ECO:0000256" key="3">
    <source>
        <dbReference type="ARBA" id="ARBA00022679"/>
    </source>
</evidence>
<evidence type="ECO:0000256" key="8">
    <source>
        <dbReference type="PROSITE-ProRule" id="PRU00175"/>
    </source>
</evidence>
<reference evidence="11" key="1">
    <citation type="submission" date="2020-02" db="EMBL/GenBank/DDBJ databases">
        <authorList>
            <person name="Scholz U."/>
            <person name="Mascher M."/>
            <person name="Fiebig A."/>
        </authorList>
    </citation>
    <scope>NUCLEOTIDE SEQUENCE</scope>
</reference>
<proteinExistence type="predicted"/>
<dbReference type="FunFam" id="3.30.40.10:FF:000127">
    <property type="entry name" value="E3 ubiquitin-protein ligase RNF181"/>
    <property type="match status" value="1"/>
</dbReference>
<dbReference type="SUPFAM" id="SSF57850">
    <property type="entry name" value="RING/U-box"/>
    <property type="match status" value="1"/>
</dbReference>
<evidence type="ECO:0000256" key="6">
    <source>
        <dbReference type="ARBA" id="ARBA00022786"/>
    </source>
</evidence>
<dbReference type="PANTHER" id="PTHR15710">
    <property type="entry name" value="E3 UBIQUITIN-PROTEIN LIGASE PRAJA"/>
    <property type="match status" value="1"/>
</dbReference>
<keyword evidence="5 8" id="KW-0863">Zinc-finger</keyword>
<evidence type="ECO:0000256" key="2">
    <source>
        <dbReference type="ARBA" id="ARBA00012483"/>
    </source>
</evidence>
<dbReference type="AlphaFoldDB" id="A0A7I8LMY7"/>
<name>A0A7I8LMY7_SPIIN</name>
<protein>
    <recommendedName>
        <fullName evidence="2">RING-type E3 ubiquitin transferase</fullName>
        <ecNumber evidence="2">2.3.2.27</ecNumber>
    </recommendedName>
</protein>